<name>A0A2H1EIV8_9ARCH</name>
<dbReference type="CDD" id="cd00293">
    <property type="entry name" value="USP-like"/>
    <property type="match status" value="1"/>
</dbReference>
<sequence>MSERQKIKKILVPLDGSKNSIRGLKTGIHLAKEHEASLTVIHVVHTSHKKELKQKKLEEDIPPEFILFAKSLAVKNAVPFYSRILTGDPGYSIVEYSNTHNIDVIVIGARGLSTLKKIFLGSVSSYVMHKSKVAVMLIK</sequence>
<accession>A0A2H1EIV8</accession>
<dbReference type="EMBL" id="FRFC01000004">
    <property type="protein sequence ID" value="SHO46554.1"/>
    <property type="molecule type" value="Genomic_DNA"/>
</dbReference>
<dbReference type="InterPro" id="IPR006015">
    <property type="entry name" value="Universal_stress_UspA"/>
</dbReference>
<comment type="similarity">
    <text evidence="1">Belongs to the universal stress protein A family.</text>
</comment>
<evidence type="ECO:0000256" key="1">
    <source>
        <dbReference type="ARBA" id="ARBA00008791"/>
    </source>
</evidence>
<reference evidence="4" key="1">
    <citation type="submission" date="2016-12" db="EMBL/GenBank/DDBJ databases">
        <authorList>
            <person name="Herbold C."/>
        </authorList>
    </citation>
    <scope>NUCLEOTIDE SEQUENCE [LARGE SCALE GENOMIC DNA]</scope>
</reference>
<dbReference type="InterPro" id="IPR014729">
    <property type="entry name" value="Rossmann-like_a/b/a_fold"/>
</dbReference>
<dbReference type="PRINTS" id="PR01438">
    <property type="entry name" value="UNVRSLSTRESS"/>
</dbReference>
<organism evidence="3 4">
    <name type="scientific">Nitrosotalea sinensis</name>
    <dbReference type="NCBI Taxonomy" id="1499975"/>
    <lineage>
        <taxon>Archaea</taxon>
        <taxon>Nitrososphaerota</taxon>
        <taxon>Nitrososphaeria</taxon>
        <taxon>Nitrosotaleales</taxon>
        <taxon>Nitrosotaleaceae</taxon>
        <taxon>Nitrosotalea</taxon>
    </lineage>
</organism>
<dbReference type="OrthoDB" id="105697at2157"/>
<dbReference type="InterPro" id="IPR006016">
    <property type="entry name" value="UspA"/>
</dbReference>
<proteinExistence type="inferred from homology"/>
<dbReference type="PANTHER" id="PTHR46268:SF25">
    <property type="entry name" value="USPA DOMAIN PROTEIN"/>
    <property type="match status" value="1"/>
</dbReference>
<evidence type="ECO:0000259" key="2">
    <source>
        <dbReference type="Pfam" id="PF00582"/>
    </source>
</evidence>
<feature type="domain" description="UspA" evidence="2">
    <location>
        <begin position="7"/>
        <end position="139"/>
    </location>
</feature>
<dbReference type="PANTHER" id="PTHR46268">
    <property type="entry name" value="STRESS RESPONSE PROTEIN NHAX"/>
    <property type="match status" value="1"/>
</dbReference>
<dbReference type="Proteomes" id="UP000232412">
    <property type="component" value="Unassembled WGS sequence"/>
</dbReference>
<dbReference type="Gene3D" id="3.40.50.620">
    <property type="entry name" value="HUPs"/>
    <property type="match status" value="1"/>
</dbReference>
<dbReference type="Pfam" id="PF00582">
    <property type="entry name" value="Usp"/>
    <property type="match status" value="1"/>
</dbReference>
<keyword evidence="4" id="KW-1185">Reference proteome</keyword>
<evidence type="ECO:0000313" key="4">
    <source>
        <dbReference type="Proteomes" id="UP000232412"/>
    </source>
</evidence>
<protein>
    <submittedName>
        <fullName evidence="3">Universal stress protein</fullName>
    </submittedName>
</protein>
<evidence type="ECO:0000313" key="3">
    <source>
        <dbReference type="EMBL" id="SHO46554.1"/>
    </source>
</evidence>
<gene>
    <name evidence="3" type="ORF">NSIN_30183</name>
</gene>
<dbReference type="RefSeq" id="WP_101010407.1">
    <property type="nucleotide sequence ID" value="NZ_FRFC01000004.1"/>
</dbReference>
<dbReference type="AlphaFoldDB" id="A0A2H1EIV8"/>
<dbReference type="SUPFAM" id="SSF52402">
    <property type="entry name" value="Adenine nucleotide alpha hydrolases-like"/>
    <property type="match status" value="1"/>
</dbReference>